<name>A0ABS6IIR4_9HYPH</name>
<dbReference type="Proteomes" id="UP000727907">
    <property type="component" value="Unassembled WGS sequence"/>
</dbReference>
<evidence type="ECO:0000313" key="3">
    <source>
        <dbReference type="Proteomes" id="UP000727907"/>
    </source>
</evidence>
<dbReference type="PROSITE" id="PS51257">
    <property type="entry name" value="PROKAR_LIPOPROTEIN"/>
    <property type="match status" value="1"/>
</dbReference>
<dbReference type="EMBL" id="JAHOPB010000001">
    <property type="protein sequence ID" value="MBU8873784.1"/>
    <property type="molecule type" value="Genomic_DNA"/>
</dbReference>
<dbReference type="PROSITE" id="PS51904">
    <property type="entry name" value="GLYCOSYL_HYDROL_F25_2"/>
    <property type="match status" value="1"/>
</dbReference>
<evidence type="ECO:0000256" key="1">
    <source>
        <dbReference type="SAM" id="SignalP"/>
    </source>
</evidence>
<dbReference type="Pfam" id="PF01183">
    <property type="entry name" value="Glyco_hydro_25"/>
    <property type="match status" value="1"/>
</dbReference>
<keyword evidence="1" id="KW-0732">Signal</keyword>
<feature type="signal peptide" evidence="1">
    <location>
        <begin position="1"/>
        <end position="17"/>
    </location>
</feature>
<gene>
    <name evidence="2" type="ORF">KQ910_08415</name>
</gene>
<dbReference type="PANTHER" id="PTHR34135:SF2">
    <property type="entry name" value="LYSOZYME"/>
    <property type="match status" value="1"/>
</dbReference>
<dbReference type="RefSeq" id="WP_216958270.1">
    <property type="nucleotide sequence ID" value="NZ_JAHOPB010000001.1"/>
</dbReference>
<evidence type="ECO:0000313" key="2">
    <source>
        <dbReference type="EMBL" id="MBU8873784.1"/>
    </source>
</evidence>
<dbReference type="InterPro" id="IPR006311">
    <property type="entry name" value="TAT_signal"/>
</dbReference>
<organism evidence="2 3">
    <name type="scientific">Reyranella humidisoli</name>
    <dbReference type="NCBI Taxonomy" id="2849149"/>
    <lineage>
        <taxon>Bacteria</taxon>
        <taxon>Pseudomonadati</taxon>
        <taxon>Pseudomonadota</taxon>
        <taxon>Alphaproteobacteria</taxon>
        <taxon>Hyphomicrobiales</taxon>
        <taxon>Reyranellaceae</taxon>
        <taxon>Reyranella</taxon>
    </lineage>
</organism>
<sequence>MISRRSMLAGLALPALAGCGGPTPTASSSSATGQTRPGLDAVIDISHNVKVTSFAAVRRSNILAVIHKVTEGGDWFDPSYASRRRQAEAAGLLWGGYHFGTRQYSGERQAEAFLSACQPGPQTVMALDLEPNDANPRNTMRLDQAEAFVRTVQKATGRLPMLYAHPAWANGEVYGRKRLRLDAAVVPGSLLSRCDLWLADYREEPRLPNAWSKWTIWQYVADETVQNFAYGSEPRHVEGVGHCDRNMYNGDAASLNRWWKNGGR</sequence>
<comment type="caution">
    <text evidence="2">The sequence shown here is derived from an EMBL/GenBank/DDBJ whole genome shotgun (WGS) entry which is preliminary data.</text>
</comment>
<reference evidence="2 3" key="1">
    <citation type="submission" date="2021-06" db="EMBL/GenBank/DDBJ databases">
        <authorList>
            <person name="Lee D.H."/>
        </authorList>
    </citation>
    <scope>NUCLEOTIDE SEQUENCE [LARGE SCALE GENOMIC DNA]</scope>
    <source>
        <strain evidence="2 3">MMS21-HV4-11</strain>
    </source>
</reference>
<proteinExistence type="predicted"/>
<protein>
    <submittedName>
        <fullName evidence="2">Glycoside hydrolase family 25 protein</fullName>
    </submittedName>
</protein>
<keyword evidence="2" id="KW-0378">Hydrolase</keyword>
<dbReference type="CDD" id="cd00599">
    <property type="entry name" value="GH25_muramidase"/>
    <property type="match status" value="1"/>
</dbReference>
<dbReference type="PANTHER" id="PTHR34135">
    <property type="entry name" value="LYSOZYME"/>
    <property type="match status" value="1"/>
</dbReference>
<dbReference type="InterPro" id="IPR002053">
    <property type="entry name" value="Glyco_hydro_25"/>
</dbReference>
<feature type="chain" id="PRO_5046268281" evidence="1">
    <location>
        <begin position="18"/>
        <end position="264"/>
    </location>
</feature>
<keyword evidence="3" id="KW-1185">Reference proteome</keyword>
<dbReference type="GO" id="GO:0016787">
    <property type="term" value="F:hydrolase activity"/>
    <property type="evidence" value="ECO:0007669"/>
    <property type="project" value="UniProtKB-KW"/>
</dbReference>
<dbReference type="PROSITE" id="PS51318">
    <property type="entry name" value="TAT"/>
    <property type="match status" value="1"/>
</dbReference>
<accession>A0ABS6IIR4</accession>